<dbReference type="EMBL" id="OR117271">
    <property type="protein sequence ID" value="WIM41711.1"/>
    <property type="molecule type" value="mRNA"/>
</dbReference>
<keyword evidence="8" id="KW-0492">Microsome</keyword>
<evidence type="ECO:0000256" key="14">
    <source>
        <dbReference type="RuleBase" id="RU000461"/>
    </source>
</evidence>
<evidence type="ECO:0000256" key="2">
    <source>
        <dbReference type="ARBA" id="ARBA00004174"/>
    </source>
</evidence>
<dbReference type="GO" id="GO:0004497">
    <property type="term" value="F:monooxygenase activity"/>
    <property type="evidence" value="ECO:0007669"/>
    <property type="project" value="UniProtKB-KW"/>
</dbReference>
<evidence type="ECO:0000256" key="11">
    <source>
        <dbReference type="ARBA" id="ARBA00023033"/>
    </source>
</evidence>
<feature type="signal peptide" evidence="15">
    <location>
        <begin position="1"/>
        <end position="16"/>
    </location>
</feature>
<dbReference type="GO" id="GO:0005789">
    <property type="term" value="C:endoplasmic reticulum membrane"/>
    <property type="evidence" value="ECO:0007669"/>
    <property type="project" value="UniProtKB-SubCell"/>
</dbReference>
<evidence type="ECO:0000256" key="10">
    <source>
        <dbReference type="ARBA" id="ARBA00023004"/>
    </source>
</evidence>
<keyword evidence="7" id="KW-0256">Endoplasmic reticulum</keyword>
<keyword evidence="6 13" id="KW-0479">Metal-binding</keyword>
<dbReference type="PANTHER" id="PTHR24291:SF189">
    <property type="entry name" value="CYTOCHROME P450 4C3-RELATED"/>
    <property type="match status" value="1"/>
</dbReference>
<keyword evidence="15" id="KW-0732">Signal</keyword>
<keyword evidence="12" id="KW-0472">Membrane</keyword>
<dbReference type="Pfam" id="PF00067">
    <property type="entry name" value="p450"/>
    <property type="match status" value="1"/>
</dbReference>
<evidence type="ECO:0000256" key="4">
    <source>
        <dbReference type="ARBA" id="ARBA00010617"/>
    </source>
</evidence>
<evidence type="ECO:0000256" key="6">
    <source>
        <dbReference type="ARBA" id="ARBA00022723"/>
    </source>
</evidence>
<evidence type="ECO:0000256" key="13">
    <source>
        <dbReference type="PIRSR" id="PIRSR602401-1"/>
    </source>
</evidence>
<comment type="cofactor">
    <cofactor evidence="1 13">
        <name>heme</name>
        <dbReference type="ChEBI" id="CHEBI:30413"/>
    </cofactor>
</comment>
<keyword evidence="11 14" id="KW-0503">Monooxygenase</keyword>
<organism evidence="16">
    <name type="scientific">Maconellicoccus hirsutus</name>
    <name type="common">Pink hibiscus mealybug</name>
    <dbReference type="NCBI Taxonomy" id="177089"/>
    <lineage>
        <taxon>Eukaryota</taxon>
        <taxon>Metazoa</taxon>
        <taxon>Ecdysozoa</taxon>
        <taxon>Arthropoda</taxon>
        <taxon>Hexapoda</taxon>
        <taxon>Insecta</taxon>
        <taxon>Pterygota</taxon>
        <taxon>Neoptera</taxon>
        <taxon>Paraneoptera</taxon>
        <taxon>Hemiptera</taxon>
        <taxon>Sternorrhyncha</taxon>
        <taxon>Coccoidea</taxon>
        <taxon>Pseudococcidae</taxon>
        <taxon>Maconellicoccus</taxon>
    </lineage>
</organism>
<feature type="binding site" description="axial binding residue" evidence="13">
    <location>
        <position position="431"/>
    </location>
    <ligand>
        <name>heme</name>
        <dbReference type="ChEBI" id="CHEBI:30413"/>
    </ligand>
    <ligandPart>
        <name>Fe</name>
        <dbReference type="ChEBI" id="CHEBI:18248"/>
    </ligandPart>
</feature>
<feature type="chain" id="PRO_5043658689" evidence="15">
    <location>
        <begin position="17"/>
        <end position="491"/>
    </location>
</feature>
<dbReference type="GO" id="GO:0005506">
    <property type="term" value="F:iron ion binding"/>
    <property type="evidence" value="ECO:0007669"/>
    <property type="project" value="InterPro"/>
</dbReference>
<evidence type="ECO:0000256" key="5">
    <source>
        <dbReference type="ARBA" id="ARBA00022617"/>
    </source>
</evidence>
<proteinExistence type="evidence at transcript level"/>
<comment type="subcellular location">
    <subcellularLocation>
        <location evidence="3">Endoplasmic reticulum membrane</location>
        <topology evidence="3">Peripheral membrane protein</topology>
    </subcellularLocation>
    <subcellularLocation>
        <location evidence="2">Microsome membrane</location>
        <topology evidence="2">Peripheral membrane protein</topology>
    </subcellularLocation>
</comment>
<evidence type="ECO:0000256" key="3">
    <source>
        <dbReference type="ARBA" id="ARBA00004406"/>
    </source>
</evidence>
<evidence type="ECO:0000313" key="16">
    <source>
        <dbReference type="EMBL" id="WIM41711.1"/>
    </source>
</evidence>
<dbReference type="InterPro" id="IPR017972">
    <property type="entry name" value="Cyt_P450_CS"/>
</dbReference>
<dbReference type="PANTHER" id="PTHR24291">
    <property type="entry name" value="CYTOCHROME P450 FAMILY 4"/>
    <property type="match status" value="1"/>
</dbReference>
<dbReference type="InterPro" id="IPR002401">
    <property type="entry name" value="Cyt_P450_E_grp-I"/>
</dbReference>
<dbReference type="GO" id="GO:0020037">
    <property type="term" value="F:heme binding"/>
    <property type="evidence" value="ECO:0007669"/>
    <property type="project" value="InterPro"/>
</dbReference>
<dbReference type="PROSITE" id="PS00086">
    <property type="entry name" value="CYTOCHROME_P450"/>
    <property type="match status" value="1"/>
</dbReference>
<evidence type="ECO:0000256" key="1">
    <source>
        <dbReference type="ARBA" id="ARBA00001971"/>
    </source>
</evidence>
<dbReference type="InterPro" id="IPR001128">
    <property type="entry name" value="Cyt_P450"/>
</dbReference>
<name>A0AAT9UTW6_MACHI</name>
<comment type="similarity">
    <text evidence="4 14">Belongs to the cytochrome P450 family.</text>
</comment>
<dbReference type="PRINTS" id="PR00385">
    <property type="entry name" value="P450"/>
</dbReference>
<evidence type="ECO:0000256" key="15">
    <source>
        <dbReference type="SAM" id="SignalP"/>
    </source>
</evidence>
<keyword evidence="10 13" id="KW-0408">Iron</keyword>
<dbReference type="SUPFAM" id="SSF48264">
    <property type="entry name" value="Cytochrome P450"/>
    <property type="match status" value="1"/>
</dbReference>
<dbReference type="InterPro" id="IPR050196">
    <property type="entry name" value="Cytochrome_P450_Monoox"/>
</dbReference>
<evidence type="ECO:0000256" key="7">
    <source>
        <dbReference type="ARBA" id="ARBA00022824"/>
    </source>
</evidence>
<accession>A0AAT9UTW6</accession>
<dbReference type="Gene3D" id="1.10.630.10">
    <property type="entry name" value="Cytochrome P450"/>
    <property type="match status" value="1"/>
</dbReference>
<dbReference type="GO" id="GO:0016705">
    <property type="term" value="F:oxidoreductase activity, acting on paired donors, with incorporation or reduction of molecular oxygen"/>
    <property type="evidence" value="ECO:0007669"/>
    <property type="project" value="InterPro"/>
</dbReference>
<evidence type="ECO:0000256" key="9">
    <source>
        <dbReference type="ARBA" id="ARBA00023002"/>
    </source>
</evidence>
<evidence type="ECO:0000256" key="8">
    <source>
        <dbReference type="ARBA" id="ARBA00022848"/>
    </source>
</evidence>
<evidence type="ECO:0000256" key="12">
    <source>
        <dbReference type="ARBA" id="ARBA00023136"/>
    </source>
</evidence>
<keyword evidence="9 14" id="KW-0560">Oxidoreductase</keyword>
<dbReference type="InterPro" id="IPR036396">
    <property type="entry name" value="Cyt_P450_sf"/>
</dbReference>
<protein>
    <submittedName>
        <fullName evidence="16">Cytochrome P450 4461P2</fullName>
    </submittedName>
</protein>
<reference evidence="16" key="1">
    <citation type="submission" date="2023-06" db="EMBL/GenBank/DDBJ databases">
        <title>Identification of Cytochrome P450s in Maconellicoccus hirsutus.</title>
        <authorList>
            <person name="Selvamani S.B."/>
            <person name="Negi N."/>
            <person name="Nagarjuna Reddy K.V."/>
            <person name="Ramasamy G.G."/>
        </authorList>
    </citation>
    <scope>NUCLEOTIDE SEQUENCE</scope>
</reference>
<sequence length="491" mass="57073">MITIVLFTCLIALSLRYLLQKQNTRFYQLLEHFPSYPTYPLIGNLYKLYGPQDDNIGKMEKIMEPYDRLLFWIGPIPTIMLKKYDDIMTVTNQCHDRDFHDFLKPWTDVGIVTARYDEWKKSRKMLSPAFSSQMLTKYVEVFNEKASILADQFRSVVDTDEMVDIWDIVVNANMNTALENIMGVSCEEKNNGGFTQVWMKALQNMSKRISTPWLHSRFALWIYLNITGKIKLVEYVNEFPTKIIKDTLHDIRNGNEPVHSSKTVIDLLVKKSLTDDITETRMKDEVLQLIATGMETSALNVSFSLLMLAIHQDVQQKVYQEIKRLTPNDAPLTFDQLTNDLKYLEQCIRETGRMYTASIVTLRYTHKECALHDNKIIPAGTNVLLHLHLSHYDKDLYENPRNWDPQHFSEQAVAKRPKGSDLLFGFGARSCIGYKYALLSIKTQLVHILRRYHLSTDIRELTADNLKSDLMVRSKIGYPIRFVSRQKFPGF</sequence>
<dbReference type="AlphaFoldDB" id="A0AAT9UTW6"/>
<dbReference type="PRINTS" id="PR00463">
    <property type="entry name" value="EP450I"/>
</dbReference>
<keyword evidence="5 13" id="KW-0349">Heme</keyword>